<evidence type="ECO:0008006" key="3">
    <source>
        <dbReference type="Google" id="ProtNLM"/>
    </source>
</evidence>
<proteinExistence type="predicted"/>
<name>A0ABQ0KX44_MYCCL</name>
<sequence>MLVCGKCGDEGARPRIRRRGFDALDTVVVPYCQECMDGEWADGHGSRVQWAELEEMDGEEEDGEEDFVGLFSRQEQ</sequence>
<dbReference type="EMBL" id="DF838976">
    <property type="protein sequence ID" value="GAT43405.1"/>
    <property type="molecule type" value="Genomic_DNA"/>
</dbReference>
<keyword evidence="2" id="KW-1185">Reference proteome</keyword>
<protein>
    <recommendedName>
        <fullName evidence="3">Small CPxCG-related zinc finger protein</fullName>
    </recommendedName>
</protein>
<organism evidence="1 2">
    <name type="scientific">Mycena chlorophos</name>
    <name type="common">Agaric fungus</name>
    <name type="synonym">Agaricus chlorophos</name>
    <dbReference type="NCBI Taxonomy" id="658473"/>
    <lineage>
        <taxon>Eukaryota</taxon>
        <taxon>Fungi</taxon>
        <taxon>Dikarya</taxon>
        <taxon>Basidiomycota</taxon>
        <taxon>Agaricomycotina</taxon>
        <taxon>Agaricomycetes</taxon>
        <taxon>Agaricomycetidae</taxon>
        <taxon>Agaricales</taxon>
        <taxon>Marasmiineae</taxon>
        <taxon>Mycenaceae</taxon>
        <taxon>Mycena</taxon>
    </lineage>
</organism>
<reference evidence="1" key="1">
    <citation type="submission" date="2014-09" db="EMBL/GenBank/DDBJ databases">
        <title>Genome sequence of the luminous mushroom Mycena chlorophos for searching fungal bioluminescence genes.</title>
        <authorList>
            <person name="Tanaka Y."/>
            <person name="Kasuga D."/>
            <person name="Oba Y."/>
            <person name="Hase S."/>
            <person name="Sato K."/>
            <person name="Oba Y."/>
            <person name="Sakakibara Y."/>
        </authorList>
    </citation>
    <scope>NUCLEOTIDE SEQUENCE</scope>
</reference>
<evidence type="ECO:0000313" key="1">
    <source>
        <dbReference type="EMBL" id="GAT43405.1"/>
    </source>
</evidence>
<evidence type="ECO:0000313" key="2">
    <source>
        <dbReference type="Proteomes" id="UP000815677"/>
    </source>
</evidence>
<accession>A0ABQ0KX44</accession>
<gene>
    <name evidence="1" type="ORF">MCHLO_01087</name>
</gene>
<dbReference type="Proteomes" id="UP000815677">
    <property type="component" value="Unassembled WGS sequence"/>
</dbReference>